<keyword evidence="15" id="KW-1185">Reference proteome</keyword>
<dbReference type="Pfam" id="PF07686">
    <property type="entry name" value="V-set"/>
    <property type="match status" value="1"/>
</dbReference>
<dbReference type="Gene3D" id="2.60.40.10">
    <property type="entry name" value="Immunoglobulins"/>
    <property type="match status" value="1"/>
</dbReference>
<keyword evidence="10" id="KW-0393">Immunoglobulin domain</keyword>
<dbReference type="InterPro" id="IPR036179">
    <property type="entry name" value="Ig-like_dom_sf"/>
</dbReference>
<dbReference type="GO" id="GO:0009897">
    <property type="term" value="C:external side of plasma membrane"/>
    <property type="evidence" value="ECO:0007669"/>
    <property type="project" value="TreeGrafter"/>
</dbReference>
<evidence type="ECO:0000256" key="7">
    <source>
        <dbReference type="ARBA" id="ARBA00023157"/>
    </source>
</evidence>
<dbReference type="GO" id="GO:0031295">
    <property type="term" value="P:T cell costimulation"/>
    <property type="evidence" value="ECO:0007669"/>
    <property type="project" value="TreeGrafter"/>
</dbReference>
<evidence type="ECO:0000256" key="4">
    <source>
        <dbReference type="ARBA" id="ARBA00022729"/>
    </source>
</evidence>
<comment type="subcellular location">
    <subcellularLocation>
        <location evidence="1">Cell membrane</location>
        <topology evidence="1">Single-pass type I membrane protein</topology>
    </subcellularLocation>
</comment>
<evidence type="ECO:0000256" key="8">
    <source>
        <dbReference type="ARBA" id="ARBA00023170"/>
    </source>
</evidence>
<dbReference type="InterPro" id="IPR007110">
    <property type="entry name" value="Ig-like_dom"/>
</dbReference>
<dbReference type="InterPro" id="IPR051713">
    <property type="entry name" value="T-cell_Activation_Regulation"/>
</dbReference>
<keyword evidence="4 12" id="KW-0732">Signal</keyword>
<dbReference type="PROSITE" id="PS50835">
    <property type="entry name" value="IG_LIKE"/>
    <property type="match status" value="1"/>
</dbReference>
<gene>
    <name evidence="14" type="ORF">R3I93_017339</name>
</gene>
<sequence length="166" mass="18980">MFKSVLLVCNFILVLTEASVEETVQVFIGDYVVLPCHSPRKPTLLTAHWRYEDSKNVYDIQDGVGSTKEQEPVYKSRTESFPAEYSKGNFSLKLRKLQNIDAGSFCCFLPEFNSLQRCTVLQVKEKPRGIQEKPDSTRGIKSKAERIVPLLIPFFAGTILLWLCEW</sequence>
<keyword evidence="8" id="KW-0675">Receptor</keyword>
<evidence type="ECO:0000256" key="2">
    <source>
        <dbReference type="ARBA" id="ARBA00022475"/>
    </source>
</evidence>
<evidence type="ECO:0000256" key="10">
    <source>
        <dbReference type="ARBA" id="ARBA00023319"/>
    </source>
</evidence>
<dbReference type="Proteomes" id="UP001364617">
    <property type="component" value="Unassembled WGS sequence"/>
</dbReference>
<dbReference type="PANTHER" id="PTHR25466">
    <property type="entry name" value="T-LYMPHOCYTE ACTIVATION ANTIGEN"/>
    <property type="match status" value="1"/>
</dbReference>
<accession>A0AAN9CHN4</accession>
<keyword evidence="9" id="KW-0325">Glycoprotein</keyword>
<feature type="chain" id="PRO_5043022623" description="Ig-like domain-containing protein" evidence="12">
    <location>
        <begin position="19"/>
        <end position="166"/>
    </location>
</feature>
<evidence type="ECO:0000313" key="15">
    <source>
        <dbReference type="Proteomes" id="UP001364617"/>
    </source>
</evidence>
<evidence type="ECO:0000256" key="12">
    <source>
        <dbReference type="SAM" id="SignalP"/>
    </source>
</evidence>
<dbReference type="SUPFAM" id="SSF48726">
    <property type="entry name" value="Immunoglobulin"/>
    <property type="match status" value="1"/>
</dbReference>
<evidence type="ECO:0000313" key="14">
    <source>
        <dbReference type="EMBL" id="KAK7137230.1"/>
    </source>
</evidence>
<proteinExistence type="predicted"/>
<reference evidence="14 15" key="1">
    <citation type="submission" date="2024-02" db="EMBL/GenBank/DDBJ databases">
        <title>Chromosome-level genome assembly of the Eurasian Minnow (Phoxinus phoxinus).</title>
        <authorList>
            <person name="Oriowo T.O."/>
            <person name="Martin S."/>
            <person name="Stange M."/>
            <person name="Chrysostomakis Y."/>
            <person name="Brown T."/>
            <person name="Winkler S."/>
            <person name="Kukowka S."/>
            <person name="Myers E.W."/>
            <person name="Bohne A."/>
        </authorList>
    </citation>
    <scope>NUCLEOTIDE SEQUENCE [LARGE SCALE GENOMIC DNA]</scope>
    <source>
        <strain evidence="14">ZFMK-TIS-60720</strain>
        <tissue evidence="14">Whole Organism</tissue>
    </source>
</reference>
<evidence type="ECO:0000256" key="9">
    <source>
        <dbReference type="ARBA" id="ARBA00023180"/>
    </source>
</evidence>
<comment type="caution">
    <text evidence="14">The sequence shown here is derived from an EMBL/GenBank/DDBJ whole genome shotgun (WGS) entry which is preliminary data.</text>
</comment>
<dbReference type="GO" id="GO:0071222">
    <property type="term" value="P:cellular response to lipopolysaccharide"/>
    <property type="evidence" value="ECO:0007669"/>
    <property type="project" value="TreeGrafter"/>
</dbReference>
<dbReference type="PANTHER" id="PTHR25466:SF14">
    <property type="entry name" value="BUTYROPHILIN SUBFAMILY 2 MEMBER A2-LIKE-RELATED"/>
    <property type="match status" value="1"/>
</dbReference>
<evidence type="ECO:0000259" key="13">
    <source>
        <dbReference type="PROSITE" id="PS50835"/>
    </source>
</evidence>
<evidence type="ECO:0000256" key="11">
    <source>
        <dbReference type="SAM" id="Phobius"/>
    </source>
</evidence>
<keyword evidence="5 11" id="KW-1133">Transmembrane helix</keyword>
<keyword evidence="6 11" id="KW-0472">Membrane</keyword>
<dbReference type="InterPro" id="IPR013783">
    <property type="entry name" value="Ig-like_fold"/>
</dbReference>
<dbReference type="GO" id="GO:0042130">
    <property type="term" value="P:negative regulation of T cell proliferation"/>
    <property type="evidence" value="ECO:0007669"/>
    <property type="project" value="TreeGrafter"/>
</dbReference>
<dbReference type="GO" id="GO:0006955">
    <property type="term" value="P:immune response"/>
    <property type="evidence" value="ECO:0007669"/>
    <property type="project" value="TreeGrafter"/>
</dbReference>
<keyword evidence="7" id="KW-1015">Disulfide bond</keyword>
<feature type="domain" description="Ig-like" evidence="13">
    <location>
        <begin position="29"/>
        <end position="107"/>
    </location>
</feature>
<feature type="transmembrane region" description="Helical" evidence="11">
    <location>
        <begin position="147"/>
        <end position="164"/>
    </location>
</feature>
<dbReference type="GO" id="GO:0042102">
    <property type="term" value="P:positive regulation of T cell proliferation"/>
    <property type="evidence" value="ECO:0007669"/>
    <property type="project" value="TreeGrafter"/>
</dbReference>
<feature type="signal peptide" evidence="12">
    <location>
        <begin position="1"/>
        <end position="18"/>
    </location>
</feature>
<keyword evidence="2" id="KW-1003">Cell membrane</keyword>
<evidence type="ECO:0000256" key="5">
    <source>
        <dbReference type="ARBA" id="ARBA00022989"/>
    </source>
</evidence>
<organism evidence="14 15">
    <name type="scientific">Phoxinus phoxinus</name>
    <name type="common">Eurasian minnow</name>
    <dbReference type="NCBI Taxonomy" id="58324"/>
    <lineage>
        <taxon>Eukaryota</taxon>
        <taxon>Metazoa</taxon>
        <taxon>Chordata</taxon>
        <taxon>Craniata</taxon>
        <taxon>Vertebrata</taxon>
        <taxon>Euteleostomi</taxon>
        <taxon>Actinopterygii</taxon>
        <taxon>Neopterygii</taxon>
        <taxon>Teleostei</taxon>
        <taxon>Ostariophysi</taxon>
        <taxon>Cypriniformes</taxon>
        <taxon>Leuciscidae</taxon>
        <taxon>Phoxininae</taxon>
        <taxon>Phoxinus</taxon>
    </lineage>
</organism>
<name>A0AAN9CHN4_9TELE</name>
<dbReference type="InterPro" id="IPR013106">
    <property type="entry name" value="Ig_V-set"/>
</dbReference>
<dbReference type="AlphaFoldDB" id="A0AAN9CHN4"/>
<dbReference type="GO" id="GO:0007166">
    <property type="term" value="P:cell surface receptor signaling pathway"/>
    <property type="evidence" value="ECO:0007669"/>
    <property type="project" value="TreeGrafter"/>
</dbReference>
<protein>
    <recommendedName>
        <fullName evidence="13">Ig-like domain-containing protein</fullName>
    </recommendedName>
</protein>
<evidence type="ECO:0000256" key="1">
    <source>
        <dbReference type="ARBA" id="ARBA00004251"/>
    </source>
</evidence>
<evidence type="ECO:0000256" key="3">
    <source>
        <dbReference type="ARBA" id="ARBA00022692"/>
    </source>
</evidence>
<keyword evidence="3 11" id="KW-0812">Transmembrane</keyword>
<evidence type="ECO:0000256" key="6">
    <source>
        <dbReference type="ARBA" id="ARBA00023136"/>
    </source>
</evidence>
<dbReference type="EMBL" id="JAYKXH010000018">
    <property type="protein sequence ID" value="KAK7137230.1"/>
    <property type="molecule type" value="Genomic_DNA"/>
</dbReference>